<gene>
    <name evidence="5" type="ORF">KDL01_02440</name>
</gene>
<comment type="similarity">
    <text evidence="1">Belongs to the SMP-30/CGR1 family.</text>
</comment>
<name>A0A941EKN0_9ACTN</name>
<keyword evidence="3" id="KW-0862">Zinc</keyword>
<protein>
    <submittedName>
        <fullName evidence="5">SMP-30/gluconolactonase/LRE family protein</fullName>
    </submittedName>
</protein>
<evidence type="ECO:0000256" key="1">
    <source>
        <dbReference type="ARBA" id="ARBA00008853"/>
    </source>
</evidence>
<evidence type="ECO:0000313" key="5">
    <source>
        <dbReference type="EMBL" id="MBR7832098.1"/>
    </source>
</evidence>
<dbReference type="InterPro" id="IPR011042">
    <property type="entry name" value="6-blade_b-propeller_TolB-like"/>
</dbReference>
<dbReference type="PRINTS" id="PR01790">
    <property type="entry name" value="SMP30FAMILY"/>
</dbReference>
<evidence type="ECO:0000256" key="3">
    <source>
        <dbReference type="PIRSR" id="PIRSR605511-2"/>
    </source>
</evidence>
<reference evidence="5" key="1">
    <citation type="submission" date="2021-04" db="EMBL/GenBank/DDBJ databases">
        <title>Genome based classification of Actinospica acidithermotolerans sp. nov., an actinobacterium isolated from an Indonesian hot spring.</title>
        <authorList>
            <person name="Kusuma A.B."/>
            <person name="Putra K.E."/>
            <person name="Nafisah S."/>
            <person name="Loh J."/>
            <person name="Nouioui I."/>
            <person name="Goodfellow M."/>
        </authorList>
    </citation>
    <scope>NUCLEOTIDE SEQUENCE</scope>
    <source>
        <strain evidence="5">CSCA 57</strain>
    </source>
</reference>
<dbReference type="Gene3D" id="2.120.10.30">
    <property type="entry name" value="TolB, C-terminal domain"/>
    <property type="match status" value="1"/>
</dbReference>
<dbReference type="GO" id="GO:0019853">
    <property type="term" value="P:L-ascorbic acid biosynthetic process"/>
    <property type="evidence" value="ECO:0007669"/>
    <property type="project" value="TreeGrafter"/>
</dbReference>
<feature type="binding site" evidence="3">
    <location>
        <position position="85"/>
    </location>
    <ligand>
        <name>substrate</name>
    </ligand>
</feature>
<dbReference type="GO" id="GO:0004341">
    <property type="term" value="F:gluconolactonase activity"/>
    <property type="evidence" value="ECO:0007669"/>
    <property type="project" value="TreeGrafter"/>
</dbReference>
<dbReference type="Pfam" id="PF08450">
    <property type="entry name" value="SGL"/>
    <property type="match status" value="1"/>
</dbReference>
<dbReference type="GO" id="GO:0005509">
    <property type="term" value="F:calcium ion binding"/>
    <property type="evidence" value="ECO:0007669"/>
    <property type="project" value="TreeGrafter"/>
</dbReference>
<dbReference type="SUPFAM" id="SSF63829">
    <property type="entry name" value="Calcium-dependent phosphotriesterase"/>
    <property type="match status" value="1"/>
</dbReference>
<sequence>MLVDLLRGRLLAPDPAGTGTAVLAELDEPLGAVAPIHARPNAWIAAVGTGVCMLTGVGTDRVDLDWIVRTAPGPAAIPSAALRVNDATADAAGRFWFGTMAYDATADAGSLYRVDRDGTVTRVLDRISIPNGPAFTEDGATMYLADTGRGLVHRYRVDASTGGLSERELFADFADLPGGPDGMTVDREGGVWVACWGSGTVRRYLPDGRPDRVVELPAEQPASVCLGGPDGRLLYVTTARYGLNAPAEHDGAVFTVPVDVPGFPAAAFRSESGVPR</sequence>
<proteinExistence type="inferred from homology"/>
<dbReference type="Proteomes" id="UP000675781">
    <property type="component" value="Unassembled WGS sequence"/>
</dbReference>
<evidence type="ECO:0000259" key="4">
    <source>
        <dbReference type="Pfam" id="PF08450"/>
    </source>
</evidence>
<feature type="binding site" evidence="3">
    <location>
        <position position="83"/>
    </location>
    <ligand>
        <name>substrate</name>
    </ligand>
</feature>
<feature type="binding site" evidence="3">
    <location>
        <position position="181"/>
    </location>
    <ligand>
        <name>a divalent metal cation</name>
        <dbReference type="ChEBI" id="CHEBI:60240"/>
    </ligand>
</feature>
<feature type="active site" description="Proton donor/acceptor" evidence="2">
    <location>
        <position position="181"/>
    </location>
</feature>
<dbReference type="PANTHER" id="PTHR10907">
    <property type="entry name" value="REGUCALCIN"/>
    <property type="match status" value="1"/>
</dbReference>
<evidence type="ECO:0000256" key="2">
    <source>
        <dbReference type="PIRSR" id="PIRSR605511-1"/>
    </source>
</evidence>
<keyword evidence="6" id="KW-1185">Reference proteome</keyword>
<feature type="binding site" evidence="3">
    <location>
        <position position="103"/>
    </location>
    <ligand>
        <name>substrate</name>
    </ligand>
</feature>
<evidence type="ECO:0000313" key="6">
    <source>
        <dbReference type="Proteomes" id="UP000675781"/>
    </source>
</evidence>
<dbReference type="RefSeq" id="WP_212526634.1">
    <property type="nucleotide sequence ID" value="NZ_JAGSOG010000006.1"/>
</dbReference>
<feature type="binding site" evidence="3">
    <location>
        <position position="131"/>
    </location>
    <ligand>
        <name>a divalent metal cation</name>
        <dbReference type="ChEBI" id="CHEBI:60240"/>
    </ligand>
</feature>
<dbReference type="EMBL" id="JAGSOG010000006">
    <property type="protein sequence ID" value="MBR7832098.1"/>
    <property type="molecule type" value="Genomic_DNA"/>
</dbReference>
<comment type="cofactor">
    <cofactor evidence="3">
        <name>Zn(2+)</name>
        <dbReference type="ChEBI" id="CHEBI:29105"/>
    </cofactor>
    <text evidence="3">Binds 1 divalent metal cation per subunit.</text>
</comment>
<dbReference type="InterPro" id="IPR013658">
    <property type="entry name" value="SGL"/>
</dbReference>
<comment type="caution">
    <text evidence="5">The sequence shown here is derived from an EMBL/GenBank/DDBJ whole genome shotgun (WGS) entry which is preliminary data.</text>
</comment>
<feature type="domain" description="SMP-30/Gluconolactonase/LRE-like region" evidence="4">
    <location>
        <begin position="2"/>
        <end position="240"/>
    </location>
</feature>
<accession>A0A941EKN0</accession>
<keyword evidence="3" id="KW-0479">Metal-binding</keyword>
<organism evidence="5 6">
    <name type="scientific">Actinospica durhamensis</name>
    <dbReference type="NCBI Taxonomy" id="1508375"/>
    <lineage>
        <taxon>Bacteria</taxon>
        <taxon>Bacillati</taxon>
        <taxon>Actinomycetota</taxon>
        <taxon>Actinomycetes</taxon>
        <taxon>Catenulisporales</taxon>
        <taxon>Actinospicaceae</taxon>
        <taxon>Actinospica</taxon>
    </lineage>
</organism>
<dbReference type="AlphaFoldDB" id="A0A941EKN0"/>
<dbReference type="PANTHER" id="PTHR10907:SF47">
    <property type="entry name" value="REGUCALCIN"/>
    <property type="match status" value="1"/>
</dbReference>
<dbReference type="InterPro" id="IPR005511">
    <property type="entry name" value="SMP-30"/>
</dbReference>